<dbReference type="GO" id="GO:0003676">
    <property type="term" value="F:nucleic acid binding"/>
    <property type="evidence" value="ECO:0007669"/>
    <property type="project" value="InterPro"/>
</dbReference>
<dbReference type="Gene3D" id="3.40.1350.10">
    <property type="match status" value="1"/>
</dbReference>
<proteinExistence type="inferred from homology"/>
<gene>
    <name evidence="3" type="ORF">H3Z82_05100</name>
</gene>
<dbReference type="PANTHER" id="PTHR34039:SF1">
    <property type="entry name" value="UPF0102 PROTEIN YRAN"/>
    <property type="match status" value="1"/>
</dbReference>
<dbReference type="HAMAP" id="MF_00048">
    <property type="entry name" value="UPF0102"/>
    <property type="match status" value="1"/>
</dbReference>
<dbReference type="PANTHER" id="PTHR34039">
    <property type="entry name" value="UPF0102 PROTEIN YRAN"/>
    <property type="match status" value="1"/>
</dbReference>
<comment type="caution">
    <text evidence="3">The sequence shown here is derived from an EMBL/GenBank/DDBJ whole genome shotgun (WGS) entry which is preliminary data.</text>
</comment>
<sequence length="119" mass="13917">MAHHNELGKIGEKLAAEYLLSKGYEIVRKNYYYQKAEIDIIAKHNNIMVCVEVKTRNSDFFGDPQDFVTPSKIKLLVKAMDAFIVENDIELESRFDIIAILKNKTKEELTHYENAFYHF</sequence>
<evidence type="ECO:0000313" key="4">
    <source>
        <dbReference type="Proteomes" id="UP000541857"/>
    </source>
</evidence>
<organism evidence="3 4">
    <name type="scientific">Gelidibacter maritimus</name>
    <dbReference type="NCBI Taxonomy" id="2761487"/>
    <lineage>
        <taxon>Bacteria</taxon>
        <taxon>Pseudomonadati</taxon>
        <taxon>Bacteroidota</taxon>
        <taxon>Flavobacteriia</taxon>
        <taxon>Flavobacteriales</taxon>
        <taxon>Flavobacteriaceae</taxon>
        <taxon>Gelidibacter</taxon>
    </lineage>
</organism>
<accession>A0A7W2R2S3</accession>
<keyword evidence="4" id="KW-1185">Reference proteome</keyword>
<dbReference type="InterPro" id="IPR011856">
    <property type="entry name" value="tRNA_endonuc-like_dom_sf"/>
</dbReference>
<dbReference type="RefSeq" id="WP_182203248.1">
    <property type="nucleotide sequence ID" value="NZ_JACGLT010000003.1"/>
</dbReference>
<protein>
    <recommendedName>
        <fullName evidence="2">UPF0102 protein H3Z82_05100</fullName>
    </recommendedName>
</protein>
<reference evidence="3 4" key="1">
    <citation type="submission" date="2020-07" db="EMBL/GenBank/DDBJ databases">
        <title>Bacterium isolated from marine sediment.</title>
        <authorList>
            <person name="Shang D."/>
        </authorList>
    </citation>
    <scope>NUCLEOTIDE SEQUENCE [LARGE SCALE GENOMIC DNA]</scope>
    <source>
        <strain evidence="3 4">F6074</strain>
    </source>
</reference>
<dbReference type="EMBL" id="JACGLT010000003">
    <property type="protein sequence ID" value="MBA6152099.1"/>
    <property type="molecule type" value="Genomic_DNA"/>
</dbReference>
<name>A0A7W2R2S3_9FLAO</name>
<dbReference type="InterPro" id="IPR003509">
    <property type="entry name" value="UPF0102_YraN-like"/>
</dbReference>
<dbReference type="CDD" id="cd20736">
    <property type="entry name" value="PoNe_Nuclease"/>
    <property type="match status" value="1"/>
</dbReference>
<dbReference type="Proteomes" id="UP000541857">
    <property type="component" value="Unassembled WGS sequence"/>
</dbReference>
<evidence type="ECO:0000256" key="2">
    <source>
        <dbReference type="HAMAP-Rule" id="MF_00048"/>
    </source>
</evidence>
<dbReference type="SUPFAM" id="SSF52980">
    <property type="entry name" value="Restriction endonuclease-like"/>
    <property type="match status" value="1"/>
</dbReference>
<comment type="similarity">
    <text evidence="1 2">Belongs to the UPF0102 family.</text>
</comment>
<dbReference type="Pfam" id="PF02021">
    <property type="entry name" value="UPF0102"/>
    <property type="match status" value="1"/>
</dbReference>
<dbReference type="NCBIfam" id="NF009150">
    <property type="entry name" value="PRK12497.1-3"/>
    <property type="match status" value="1"/>
</dbReference>
<evidence type="ECO:0000313" key="3">
    <source>
        <dbReference type="EMBL" id="MBA6152099.1"/>
    </source>
</evidence>
<evidence type="ECO:0000256" key="1">
    <source>
        <dbReference type="ARBA" id="ARBA00006738"/>
    </source>
</evidence>
<dbReference type="InterPro" id="IPR011335">
    <property type="entry name" value="Restrct_endonuc-II-like"/>
</dbReference>
<dbReference type="AlphaFoldDB" id="A0A7W2R2S3"/>